<dbReference type="FunFam" id="3.20.20.80:FF:000003">
    <property type="entry name" value="1,4-alpha-glucan branching enzyme GlgB"/>
    <property type="match status" value="1"/>
</dbReference>
<evidence type="ECO:0000259" key="13">
    <source>
        <dbReference type="SMART" id="SM00642"/>
    </source>
</evidence>
<dbReference type="InterPro" id="IPR006407">
    <property type="entry name" value="GlgB"/>
</dbReference>
<evidence type="ECO:0000256" key="4">
    <source>
        <dbReference type="ARBA" id="ARBA00009000"/>
    </source>
</evidence>
<gene>
    <name evidence="11 14" type="primary">glgB</name>
    <name evidence="14" type="ORF">IAD01_05735</name>
</gene>
<comment type="subunit">
    <text evidence="11">Monomer.</text>
</comment>
<dbReference type="SUPFAM" id="SSF81296">
    <property type="entry name" value="E set domains"/>
    <property type="match status" value="1"/>
</dbReference>
<dbReference type="InterPro" id="IPR014756">
    <property type="entry name" value="Ig_E-set"/>
</dbReference>
<dbReference type="SMART" id="SM00642">
    <property type="entry name" value="Aamy"/>
    <property type="match status" value="1"/>
</dbReference>
<evidence type="ECO:0000256" key="6">
    <source>
        <dbReference type="ARBA" id="ARBA00022676"/>
    </source>
</evidence>
<dbReference type="PANTHER" id="PTHR43651">
    <property type="entry name" value="1,4-ALPHA-GLUCAN-BRANCHING ENZYME"/>
    <property type="match status" value="1"/>
</dbReference>
<comment type="catalytic activity">
    <reaction evidence="1 11">
        <text>Transfers a segment of a (1-&gt;4)-alpha-D-glucan chain to a primary hydroxy group in a similar glucan chain.</text>
        <dbReference type="EC" id="2.4.1.18"/>
    </reaction>
</comment>
<dbReference type="SUPFAM" id="SSF51011">
    <property type="entry name" value="Glycosyl hydrolase domain"/>
    <property type="match status" value="1"/>
</dbReference>
<evidence type="ECO:0000256" key="10">
    <source>
        <dbReference type="ARBA" id="ARBA00023277"/>
    </source>
</evidence>
<evidence type="ECO:0000256" key="5">
    <source>
        <dbReference type="ARBA" id="ARBA00022600"/>
    </source>
</evidence>
<dbReference type="CDD" id="cd02855">
    <property type="entry name" value="E_set_GBE_prok_N"/>
    <property type="match status" value="1"/>
</dbReference>
<accession>A0A9D1JI12</accession>
<keyword evidence="6 11" id="KW-0328">Glycosyltransferase</keyword>
<keyword evidence="8" id="KW-0136">Cellulose degradation</keyword>
<keyword evidence="8" id="KW-0624">Polysaccharide degradation</keyword>
<evidence type="ECO:0000313" key="15">
    <source>
        <dbReference type="Proteomes" id="UP000823982"/>
    </source>
</evidence>
<evidence type="ECO:0000256" key="3">
    <source>
        <dbReference type="ARBA" id="ARBA00004964"/>
    </source>
</evidence>
<dbReference type="InterPro" id="IPR017853">
    <property type="entry name" value="GH"/>
</dbReference>
<proteinExistence type="inferred from homology"/>
<dbReference type="GO" id="GO:0003844">
    <property type="term" value="F:1,4-alpha-glucan branching enzyme activity"/>
    <property type="evidence" value="ECO:0007669"/>
    <property type="project" value="UniProtKB-UniRule"/>
</dbReference>
<dbReference type="NCBIfam" id="TIGR01515">
    <property type="entry name" value="branching_enzym"/>
    <property type="match status" value="1"/>
</dbReference>
<dbReference type="EMBL" id="DVIR01000056">
    <property type="protein sequence ID" value="HIS24886.1"/>
    <property type="molecule type" value="Genomic_DNA"/>
</dbReference>
<dbReference type="InterPro" id="IPR037439">
    <property type="entry name" value="Branching_enzy"/>
</dbReference>
<keyword evidence="9 11" id="KW-0320">Glycogen biosynthesis</keyword>
<dbReference type="NCBIfam" id="NF008967">
    <property type="entry name" value="PRK12313.1"/>
    <property type="match status" value="1"/>
</dbReference>
<comment type="similarity">
    <text evidence="4 11">Belongs to the glycosyl hydrolase 13 family. GlgB subfamily.</text>
</comment>
<evidence type="ECO:0000256" key="8">
    <source>
        <dbReference type="ARBA" id="ARBA00023001"/>
    </source>
</evidence>
<dbReference type="AlphaFoldDB" id="A0A9D1JI12"/>
<evidence type="ECO:0000313" key="14">
    <source>
        <dbReference type="EMBL" id="HIS24886.1"/>
    </source>
</evidence>
<dbReference type="GO" id="GO:0043169">
    <property type="term" value="F:cation binding"/>
    <property type="evidence" value="ECO:0007669"/>
    <property type="project" value="InterPro"/>
</dbReference>
<dbReference type="Pfam" id="PF02806">
    <property type="entry name" value="Alpha-amylase_C"/>
    <property type="match status" value="1"/>
</dbReference>
<comment type="function">
    <text evidence="2 11">Catalyzes the formation of the alpha-1,6-glucosidic linkages in glycogen by scission of a 1,4-alpha-linked oligosaccharide from growing alpha-1,4-glucan chains and the subsequent attachment of the oligosaccharide to the alpha-1,6 position.</text>
</comment>
<dbReference type="PANTHER" id="PTHR43651:SF3">
    <property type="entry name" value="1,4-ALPHA-GLUCAN-BRANCHING ENZYME"/>
    <property type="match status" value="1"/>
</dbReference>
<dbReference type="NCBIfam" id="NF003811">
    <property type="entry name" value="PRK05402.1"/>
    <property type="match status" value="1"/>
</dbReference>
<sequence>METIKEFAKSFLSGKCRDAADFLGAHKIAEGEYVFRVWAPNAKKVSIVGDFNGWDSEKNPCKRHKSGIWEGKAAGLGKYSVYKYCVVGADGVVRMKADPYGVHMETNPATGTKIYDISTYAWKDGAWMRRRKTKSPYNAPMNIYEVNLGSWKQYPDGNFFNYEKAAEELIPYVKSMNYTHVEFMPLAEYPYDGSWGYQVIGYFAPTSRFGTPDDFMKMIDKFHQAGIGVILDWVPAHFPKDEAGLYEFDGSPCYEYSDPLKMEHKAWGTRVFDFGRPEVRSFLISNAIFWLEKYHVDGLRVDAVASMLYLDYDRQGGEWRPNKYGGNENLEAVEFLQQLNTAVFARCPNAIMIAEESTAWPNVTKPVDVGGLGFNFKWNMGWMNDMMKYMSMDPYFRSYNHNQLTFSFFYAFSENFILPISHDEVVHGKKSLIDKMPGDIDMKFLGDKAFLSYMMAHPGKKMLFMGCEFAQFKEWDYKSGLEWFMVDEFENHRNFQTFVKNLNKFYLDNPPMWTEDYSWDGFKWISADDYKQSIIVFRRIDDSGKEVIAVCNFVPVERKGYRFGVPYKGTYTEVFNSSSKDGSPYANQPVKSENEPMHGFDQSIAIDIPAMSVMYFKVRKNPAPKKAKPATENKEPKS</sequence>
<keyword evidence="7 11" id="KW-0808">Transferase</keyword>
<dbReference type="Pfam" id="PF02922">
    <property type="entry name" value="CBM_48"/>
    <property type="match status" value="1"/>
</dbReference>
<evidence type="ECO:0000256" key="2">
    <source>
        <dbReference type="ARBA" id="ARBA00002953"/>
    </source>
</evidence>
<dbReference type="Pfam" id="PF00128">
    <property type="entry name" value="Alpha-amylase"/>
    <property type="match status" value="1"/>
</dbReference>
<dbReference type="Gene3D" id="2.60.40.10">
    <property type="entry name" value="Immunoglobulins"/>
    <property type="match status" value="1"/>
</dbReference>
<reference evidence="14" key="2">
    <citation type="journal article" date="2021" name="PeerJ">
        <title>Extensive microbial diversity within the chicken gut microbiome revealed by metagenomics and culture.</title>
        <authorList>
            <person name="Gilroy R."/>
            <person name="Ravi A."/>
            <person name="Getino M."/>
            <person name="Pursley I."/>
            <person name="Horton D.L."/>
            <person name="Alikhan N.F."/>
            <person name="Baker D."/>
            <person name="Gharbi K."/>
            <person name="Hall N."/>
            <person name="Watson M."/>
            <person name="Adriaenssens E.M."/>
            <person name="Foster-Nyarko E."/>
            <person name="Jarju S."/>
            <person name="Secka A."/>
            <person name="Antonio M."/>
            <person name="Oren A."/>
            <person name="Chaudhuri R.R."/>
            <person name="La Ragione R."/>
            <person name="Hildebrand F."/>
            <person name="Pallen M.J."/>
        </authorList>
    </citation>
    <scope>NUCLEOTIDE SEQUENCE</scope>
    <source>
        <strain evidence="14">CHK157-1446</strain>
    </source>
</reference>
<dbReference type="HAMAP" id="MF_00685">
    <property type="entry name" value="GlgB"/>
    <property type="match status" value="1"/>
</dbReference>
<organism evidence="14 15">
    <name type="scientific">Candidatus Faeciplasma gallinarum</name>
    <dbReference type="NCBI Taxonomy" id="2840799"/>
    <lineage>
        <taxon>Bacteria</taxon>
        <taxon>Bacillati</taxon>
        <taxon>Bacillota</taxon>
        <taxon>Clostridia</taxon>
        <taxon>Eubacteriales</taxon>
        <taxon>Oscillospiraceae</taxon>
        <taxon>Oscillospiraceae incertae sedis</taxon>
        <taxon>Candidatus Faeciplasma</taxon>
    </lineage>
</organism>
<dbReference type="InterPro" id="IPR013780">
    <property type="entry name" value="Glyco_hydro_b"/>
</dbReference>
<dbReference type="Proteomes" id="UP000823982">
    <property type="component" value="Unassembled WGS sequence"/>
</dbReference>
<comment type="pathway">
    <text evidence="3 11">Glycan biosynthesis; glycogen biosynthesis.</text>
</comment>
<dbReference type="GO" id="GO:0005829">
    <property type="term" value="C:cytosol"/>
    <property type="evidence" value="ECO:0007669"/>
    <property type="project" value="TreeGrafter"/>
</dbReference>
<feature type="active site" description="Nucleophile" evidence="11 12">
    <location>
        <position position="302"/>
    </location>
</feature>
<reference evidence="14" key="1">
    <citation type="submission" date="2020-10" db="EMBL/GenBank/DDBJ databases">
        <authorList>
            <person name="Gilroy R."/>
        </authorList>
    </citation>
    <scope>NUCLEOTIDE SEQUENCE</scope>
    <source>
        <strain evidence="14">CHK157-1446</strain>
    </source>
</reference>
<feature type="domain" description="Glycosyl hydrolase family 13 catalytic" evidence="13">
    <location>
        <begin position="116"/>
        <end position="506"/>
    </location>
</feature>
<dbReference type="GO" id="GO:0030245">
    <property type="term" value="P:cellulose catabolic process"/>
    <property type="evidence" value="ECO:0007669"/>
    <property type="project" value="UniProtKB-KW"/>
</dbReference>
<dbReference type="GO" id="GO:0004553">
    <property type="term" value="F:hydrolase activity, hydrolyzing O-glycosyl compounds"/>
    <property type="evidence" value="ECO:0007669"/>
    <property type="project" value="InterPro"/>
</dbReference>
<dbReference type="InterPro" id="IPR004193">
    <property type="entry name" value="Glyco_hydro_13_N"/>
</dbReference>
<dbReference type="GO" id="GO:0005978">
    <property type="term" value="P:glycogen biosynthetic process"/>
    <property type="evidence" value="ECO:0007669"/>
    <property type="project" value="UniProtKB-UniRule"/>
</dbReference>
<dbReference type="InterPro" id="IPR006048">
    <property type="entry name" value="A-amylase/branching_C"/>
</dbReference>
<dbReference type="Gene3D" id="3.20.20.80">
    <property type="entry name" value="Glycosidases"/>
    <property type="match status" value="1"/>
</dbReference>
<feature type="active site" description="Proton donor" evidence="11 12">
    <location>
        <position position="355"/>
    </location>
</feature>
<evidence type="ECO:0000256" key="12">
    <source>
        <dbReference type="PIRSR" id="PIRSR000463-1"/>
    </source>
</evidence>
<dbReference type="SUPFAM" id="SSF51445">
    <property type="entry name" value="(Trans)glycosidases"/>
    <property type="match status" value="1"/>
</dbReference>
<keyword evidence="10 11" id="KW-0119">Carbohydrate metabolism</keyword>
<evidence type="ECO:0000256" key="1">
    <source>
        <dbReference type="ARBA" id="ARBA00000826"/>
    </source>
</evidence>
<dbReference type="PIRSF" id="PIRSF000463">
    <property type="entry name" value="GlgB"/>
    <property type="match status" value="1"/>
</dbReference>
<dbReference type="CDD" id="cd11322">
    <property type="entry name" value="AmyAc_Glg_BE"/>
    <property type="match status" value="1"/>
</dbReference>
<dbReference type="Gene3D" id="2.60.40.1180">
    <property type="entry name" value="Golgi alpha-mannosidase II"/>
    <property type="match status" value="1"/>
</dbReference>
<keyword evidence="5 11" id="KW-0321">Glycogen metabolism</keyword>
<dbReference type="InterPro" id="IPR006047">
    <property type="entry name" value="GH13_cat_dom"/>
</dbReference>
<protein>
    <recommendedName>
        <fullName evidence="11">1,4-alpha-glucan branching enzyme GlgB</fullName>
        <ecNumber evidence="11">2.4.1.18</ecNumber>
    </recommendedName>
    <alternativeName>
        <fullName evidence="11">1,4-alpha-D-glucan:1,4-alpha-D-glucan 6-glucosyl-transferase</fullName>
    </alternativeName>
    <alternativeName>
        <fullName evidence="11">Alpha-(1-&gt;4)-glucan branching enzyme</fullName>
    </alternativeName>
    <alternativeName>
        <fullName evidence="11">Glycogen branching enzyme</fullName>
        <shortName evidence="11">BE</shortName>
    </alternativeName>
</protein>
<name>A0A9D1JI12_9FIRM</name>
<evidence type="ECO:0000256" key="9">
    <source>
        <dbReference type="ARBA" id="ARBA00023056"/>
    </source>
</evidence>
<dbReference type="InterPro" id="IPR044143">
    <property type="entry name" value="GlgB_N_E_set_prok"/>
</dbReference>
<comment type="caution">
    <text evidence="14">The sequence shown here is derived from an EMBL/GenBank/DDBJ whole genome shotgun (WGS) entry which is preliminary data.</text>
</comment>
<dbReference type="InterPro" id="IPR013783">
    <property type="entry name" value="Ig-like_fold"/>
</dbReference>
<evidence type="ECO:0000256" key="7">
    <source>
        <dbReference type="ARBA" id="ARBA00022679"/>
    </source>
</evidence>
<evidence type="ECO:0000256" key="11">
    <source>
        <dbReference type="HAMAP-Rule" id="MF_00685"/>
    </source>
</evidence>
<dbReference type="EC" id="2.4.1.18" evidence="11"/>